<dbReference type="Gene3D" id="3.40.50.2000">
    <property type="entry name" value="Glycogen Phosphorylase B"/>
    <property type="match status" value="2"/>
</dbReference>
<accession>A0ABV1GN86</accession>
<evidence type="ECO:0000259" key="3">
    <source>
        <dbReference type="Pfam" id="PF26337"/>
    </source>
</evidence>
<keyword evidence="1" id="KW-0808">Transferase</keyword>
<organism evidence="4 5">
    <name type="scientific">Lachnospira intestinalis</name>
    <dbReference type="NCBI Taxonomy" id="3133158"/>
    <lineage>
        <taxon>Bacteria</taxon>
        <taxon>Bacillati</taxon>
        <taxon>Bacillota</taxon>
        <taxon>Clostridia</taxon>
        <taxon>Lachnospirales</taxon>
        <taxon>Lachnospiraceae</taxon>
        <taxon>Lachnospira</taxon>
    </lineage>
</organism>
<gene>
    <name evidence="4" type="ORF">WMO38_07510</name>
</gene>
<reference evidence="4 5" key="1">
    <citation type="submission" date="2024-03" db="EMBL/GenBank/DDBJ databases">
        <title>Human intestinal bacterial collection.</title>
        <authorList>
            <person name="Pauvert C."/>
            <person name="Hitch T.C.A."/>
            <person name="Clavel T."/>
        </authorList>
    </citation>
    <scope>NUCLEOTIDE SEQUENCE [LARGE SCALE GENOMIC DNA]</scope>
    <source>
        <strain evidence="4 5">CLA-JM-H10</strain>
    </source>
</reference>
<comment type="caution">
    <text evidence="4">The sequence shown here is derived from an EMBL/GenBank/DDBJ whole genome shotgun (WGS) entry which is preliminary data.</text>
</comment>
<dbReference type="Pfam" id="PF26334">
    <property type="entry name" value="Gtf3_N"/>
    <property type="match status" value="1"/>
</dbReference>
<name>A0ABV1GN86_9FIRM</name>
<evidence type="ECO:0000256" key="1">
    <source>
        <dbReference type="ARBA" id="ARBA00022679"/>
    </source>
</evidence>
<keyword evidence="5" id="KW-1185">Reference proteome</keyword>
<sequence>MLIKNSANKTEFLEEIKGKKLYCYGAGKVFRDFLRLYPHIDIYSVVDRSADILKDTFKNIKFITPERFLKECEDEKSVLLITCFDYVEIENELQKIQSLNALPCYVYYIMQEKDGVKEMSYDLNKYQLTEFRYQDCMAGQKAPTDVTIIAAKSGYKPITLNRGTVTRGTEQTRLAWEDIADNLKEDSYLILQLPLLDDTEGLYKIFDIKKKKNIKIIGIVHDINIVRGNPTEYDFRQYKVLKEVPDVLIVHNMYMVKMLADRGFDSDRLVKLEIFDYLIPDYKEIKESDGIVIAGNLMESKAGYVYQINKINNVTFNLFGANYNAKTPFDNINYFGAFLPDELIKNLTGKYGLVWDGDSVETCSGGKGEYLKINNPHKLSLYLAVGLPVIIWDEAAEADFVLRENVGFTVRSLYELPGKMSDISNNNYEIMKKNAETVGARLRNGEYLTRALKKAEEKIQEIRDGEHI</sequence>
<evidence type="ECO:0000259" key="2">
    <source>
        <dbReference type="Pfam" id="PF26334"/>
    </source>
</evidence>
<evidence type="ECO:0008006" key="6">
    <source>
        <dbReference type="Google" id="ProtNLM"/>
    </source>
</evidence>
<dbReference type="InterPro" id="IPR058591">
    <property type="entry name" value="Gtf3_N"/>
</dbReference>
<protein>
    <recommendedName>
        <fullName evidence="6">Glycosyltransferase</fullName>
    </recommendedName>
</protein>
<proteinExistence type="predicted"/>
<feature type="domain" description="Glucosyltransferase 3-like C-terminal" evidence="3">
    <location>
        <begin position="291"/>
        <end position="455"/>
    </location>
</feature>
<feature type="domain" description="Glucosyltransferase 3-like N-terminal" evidence="2">
    <location>
        <begin position="127"/>
        <end position="273"/>
    </location>
</feature>
<dbReference type="Pfam" id="PF26337">
    <property type="entry name" value="Gtf3_C"/>
    <property type="match status" value="1"/>
</dbReference>
<dbReference type="InterPro" id="IPR058592">
    <property type="entry name" value="Gtf3_C"/>
</dbReference>
<dbReference type="Proteomes" id="UP001480973">
    <property type="component" value="Unassembled WGS sequence"/>
</dbReference>
<dbReference type="EMBL" id="JBBMES010000006">
    <property type="protein sequence ID" value="MEQ2534962.1"/>
    <property type="molecule type" value="Genomic_DNA"/>
</dbReference>
<evidence type="ECO:0000313" key="5">
    <source>
        <dbReference type="Proteomes" id="UP001480973"/>
    </source>
</evidence>
<evidence type="ECO:0000313" key="4">
    <source>
        <dbReference type="EMBL" id="MEQ2534962.1"/>
    </source>
</evidence>